<dbReference type="RefSeq" id="WP_137450986.1">
    <property type="nucleotide sequence ID" value="NZ_SZZH01000005.1"/>
</dbReference>
<reference evidence="4 5" key="1">
    <citation type="submission" date="2019-05" db="EMBL/GenBank/DDBJ databases">
        <title>Nakamurella sp. N5BH11, whole genome shotgun sequence.</title>
        <authorList>
            <person name="Tuo L."/>
        </authorList>
    </citation>
    <scope>NUCLEOTIDE SEQUENCE [LARGE SCALE GENOMIC DNA]</scope>
    <source>
        <strain evidence="4 5">N5BH11</strain>
    </source>
</reference>
<dbReference type="AlphaFoldDB" id="A0A4U6QBJ3"/>
<dbReference type="Gene3D" id="1.10.357.10">
    <property type="entry name" value="Tetracycline Repressor, domain 2"/>
    <property type="match status" value="1"/>
</dbReference>
<accession>A0A4U6QBJ3</accession>
<protein>
    <submittedName>
        <fullName evidence="4">TetR/AcrR family transcriptional regulator</fullName>
    </submittedName>
</protein>
<dbReference type="InterPro" id="IPR050109">
    <property type="entry name" value="HTH-type_TetR-like_transc_reg"/>
</dbReference>
<keyword evidence="5" id="KW-1185">Reference proteome</keyword>
<keyword evidence="1 2" id="KW-0238">DNA-binding</keyword>
<evidence type="ECO:0000259" key="3">
    <source>
        <dbReference type="PROSITE" id="PS50977"/>
    </source>
</evidence>
<sequence length="246" mass="25555">MPDPTSPRDETRIRIVTVAAELLERGGAAALTTRAVAQAAGVQAPTIYRLFGDKDGLLEAVAEHVMGAYVAGKAATVAAAVAAGVDPVEELRTAWFTQIRFGIEHPELHALMSDPERGRRSAAAQAGWQVLRERVVRVAAAGRLRVPVDRAIDMIGAAGNGAVLATLFRPPAERDPGLPAAMWEAVAAQILVAAADEGRSDGGALVAAISLRAAASELPALSDGERAVLVEWLDRVAIALATPPAS</sequence>
<evidence type="ECO:0000256" key="2">
    <source>
        <dbReference type="PROSITE-ProRule" id="PRU00335"/>
    </source>
</evidence>
<dbReference type="EMBL" id="SZZH01000005">
    <property type="protein sequence ID" value="TKV57282.1"/>
    <property type="molecule type" value="Genomic_DNA"/>
</dbReference>
<dbReference type="PROSITE" id="PS50977">
    <property type="entry name" value="HTH_TETR_2"/>
    <property type="match status" value="1"/>
</dbReference>
<dbReference type="Proteomes" id="UP000306985">
    <property type="component" value="Unassembled WGS sequence"/>
</dbReference>
<comment type="caution">
    <text evidence="4">The sequence shown here is derived from an EMBL/GenBank/DDBJ whole genome shotgun (WGS) entry which is preliminary data.</text>
</comment>
<dbReference type="GO" id="GO:0003700">
    <property type="term" value="F:DNA-binding transcription factor activity"/>
    <property type="evidence" value="ECO:0007669"/>
    <property type="project" value="TreeGrafter"/>
</dbReference>
<evidence type="ECO:0000313" key="4">
    <source>
        <dbReference type="EMBL" id="TKV57282.1"/>
    </source>
</evidence>
<dbReference type="SUPFAM" id="SSF46689">
    <property type="entry name" value="Homeodomain-like"/>
    <property type="match status" value="1"/>
</dbReference>
<name>A0A4U6QBJ3_9ACTN</name>
<feature type="domain" description="HTH tetR-type" evidence="3">
    <location>
        <begin position="9"/>
        <end position="69"/>
    </location>
</feature>
<dbReference type="GO" id="GO:0000976">
    <property type="term" value="F:transcription cis-regulatory region binding"/>
    <property type="evidence" value="ECO:0007669"/>
    <property type="project" value="TreeGrafter"/>
</dbReference>
<dbReference type="PRINTS" id="PR00455">
    <property type="entry name" value="HTHTETR"/>
</dbReference>
<dbReference type="OrthoDB" id="3784817at2"/>
<dbReference type="Gene3D" id="1.10.10.60">
    <property type="entry name" value="Homeodomain-like"/>
    <property type="match status" value="1"/>
</dbReference>
<dbReference type="Pfam" id="PF00440">
    <property type="entry name" value="TetR_N"/>
    <property type="match status" value="1"/>
</dbReference>
<evidence type="ECO:0000256" key="1">
    <source>
        <dbReference type="ARBA" id="ARBA00023125"/>
    </source>
</evidence>
<organism evidence="4 5">
    <name type="scientific">Nakamurella flava</name>
    <dbReference type="NCBI Taxonomy" id="2576308"/>
    <lineage>
        <taxon>Bacteria</taxon>
        <taxon>Bacillati</taxon>
        <taxon>Actinomycetota</taxon>
        <taxon>Actinomycetes</taxon>
        <taxon>Nakamurellales</taxon>
        <taxon>Nakamurellaceae</taxon>
        <taxon>Nakamurella</taxon>
    </lineage>
</organism>
<proteinExistence type="predicted"/>
<evidence type="ECO:0000313" key="5">
    <source>
        <dbReference type="Proteomes" id="UP000306985"/>
    </source>
</evidence>
<dbReference type="PANTHER" id="PTHR30055">
    <property type="entry name" value="HTH-TYPE TRANSCRIPTIONAL REGULATOR RUTR"/>
    <property type="match status" value="1"/>
</dbReference>
<dbReference type="InterPro" id="IPR009057">
    <property type="entry name" value="Homeodomain-like_sf"/>
</dbReference>
<gene>
    <name evidence="4" type="ORF">FDO65_17265</name>
</gene>
<dbReference type="InterPro" id="IPR001647">
    <property type="entry name" value="HTH_TetR"/>
</dbReference>
<dbReference type="PANTHER" id="PTHR30055:SF209">
    <property type="entry name" value="POSSIBLE TRANSCRIPTIONAL REGULATORY PROTEIN (PROBABLY TETR-FAMILY)"/>
    <property type="match status" value="1"/>
</dbReference>
<feature type="DNA-binding region" description="H-T-H motif" evidence="2">
    <location>
        <begin position="32"/>
        <end position="51"/>
    </location>
</feature>